<dbReference type="Proteomes" id="UP000198925">
    <property type="component" value="Unassembled WGS sequence"/>
</dbReference>
<name>A0A1G7AC35_9PROT</name>
<accession>A0A1G7AC35</accession>
<protein>
    <submittedName>
        <fullName evidence="1">Uncharacterized protein</fullName>
    </submittedName>
</protein>
<gene>
    <name evidence="1" type="ORF">SAMN04487779_101917</name>
</gene>
<evidence type="ECO:0000313" key="2">
    <source>
        <dbReference type="Proteomes" id="UP000198925"/>
    </source>
</evidence>
<evidence type="ECO:0000313" key="1">
    <source>
        <dbReference type="EMBL" id="SDE11615.1"/>
    </source>
</evidence>
<sequence length="34" mass="3799">MPSMRVLQRIVLLLLVVSAVVRLVLADRIIAPGW</sequence>
<dbReference type="AlphaFoldDB" id="A0A1G7AC35"/>
<dbReference type="EMBL" id="FMZX01000019">
    <property type="protein sequence ID" value="SDE11615.1"/>
    <property type="molecule type" value="Genomic_DNA"/>
</dbReference>
<proteinExistence type="predicted"/>
<keyword evidence="2" id="KW-1185">Reference proteome</keyword>
<reference evidence="1 2" key="1">
    <citation type="submission" date="2016-10" db="EMBL/GenBank/DDBJ databases">
        <authorList>
            <person name="de Groot N.N."/>
        </authorList>
    </citation>
    <scope>NUCLEOTIDE SEQUENCE [LARGE SCALE GENOMIC DNA]</scope>
    <source>
        <strain evidence="1 2">CPCC 100156</strain>
    </source>
</reference>
<organism evidence="1 2">
    <name type="scientific">Belnapia rosea</name>
    <dbReference type="NCBI Taxonomy" id="938405"/>
    <lineage>
        <taxon>Bacteria</taxon>
        <taxon>Pseudomonadati</taxon>
        <taxon>Pseudomonadota</taxon>
        <taxon>Alphaproteobacteria</taxon>
        <taxon>Acetobacterales</taxon>
        <taxon>Roseomonadaceae</taxon>
        <taxon>Belnapia</taxon>
    </lineage>
</organism>